<keyword evidence="2" id="KW-1185">Reference proteome</keyword>
<evidence type="ECO:0000313" key="2">
    <source>
        <dbReference type="Proteomes" id="UP001153076"/>
    </source>
</evidence>
<dbReference type="Proteomes" id="UP001153076">
    <property type="component" value="Unassembled WGS sequence"/>
</dbReference>
<organism evidence="1 2">
    <name type="scientific">Carnegiea gigantea</name>
    <dbReference type="NCBI Taxonomy" id="171969"/>
    <lineage>
        <taxon>Eukaryota</taxon>
        <taxon>Viridiplantae</taxon>
        <taxon>Streptophyta</taxon>
        <taxon>Embryophyta</taxon>
        <taxon>Tracheophyta</taxon>
        <taxon>Spermatophyta</taxon>
        <taxon>Magnoliopsida</taxon>
        <taxon>eudicotyledons</taxon>
        <taxon>Gunneridae</taxon>
        <taxon>Pentapetalae</taxon>
        <taxon>Caryophyllales</taxon>
        <taxon>Cactineae</taxon>
        <taxon>Cactaceae</taxon>
        <taxon>Cactoideae</taxon>
        <taxon>Echinocereeae</taxon>
        <taxon>Carnegiea</taxon>
    </lineage>
</organism>
<accession>A0A9Q1KAL0</accession>
<protein>
    <submittedName>
        <fullName evidence="1">Uncharacterized protein</fullName>
    </submittedName>
</protein>
<dbReference type="EMBL" id="JAKOGI010000219">
    <property type="protein sequence ID" value="KAJ8439434.1"/>
    <property type="molecule type" value="Genomic_DNA"/>
</dbReference>
<gene>
    <name evidence="1" type="ORF">Cgig2_021548</name>
</gene>
<reference evidence="1" key="1">
    <citation type="submission" date="2022-04" db="EMBL/GenBank/DDBJ databases">
        <title>Carnegiea gigantea Genome sequencing and assembly v2.</title>
        <authorList>
            <person name="Copetti D."/>
            <person name="Sanderson M.J."/>
            <person name="Burquez A."/>
            <person name="Wojciechowski M.F."/>
        </authorList>
    </citation>
    <scope>NUCLEOTIDE SEQUENCE</scope>
    <source>
        <strain evidence="1">SGP5-SGP5p</strain>
        <tissue evidence="1">Aerial part</tissue>
    </source>
</reference>
<sequence>MELRSRRMKKGTTSMKLEIEGERWKQVRTNDREDSVLCNDGEREDLRCLVESKMGEDSLGTEYEPNNEDEGVSESVSLLEFEYSVDEGCTERIGGDKGRCTSAGRKGASGGQCRCRGGPSNCKAFSIGGRRSFSVFNVALLTGLLAKGQIVDLDRDEVTIDVGEMVHDRMAEWEREEMVTRLPGRSGKKRRFFRNYVSAMVAL</sequence>
<name>A0A9Q1KAL0_9CARY</name>
<evidence type="ECO:0000313" key="1">
    <source>
        <dbReference type="EMBL" id="KAJ8439434.1"/>
    </source>
</evidence>
<dbReference type="AlphaFoldDB" id="A0A9Q1KAL0"/>
<proteinExistence type="predicted"/>
<comment type="caution">
    <text evidence="1">The sequence shown here is derived from an EMBL/GenBank/DDBJ whole genome shotgun (WGS) entry which is preliminary data.</text>
</comment>